<protein>
    <submittedName>
        <fullName evidence="1">Uncharacterized protein</fullName>
    </submittedName>
</protein>
<dbReference type="Proteomes" id="UP001055879">
    <property type="component" value="Linkage Group LG03"/>
</dbReference>
<evidence type="ECO:0000313" key="1">
    <source>
        <dbReference type="EMBL" id="KAI3746564.1"/>
    </source>
</evidence>
<sequence length="98" mass="11385">MISFLIDDIIAKFGPVALRSMLKLPKQKSYEAKATTEKLVGMLDDFSYDLPKNDASEPIKTNTKVKKYRISTVIFDELVTKFNRRRKERVVLDIRFLS</sequence>
<organism evidence="1 2">
    <name type="scientific">Arctium lappa</name>
    <name type="common">Greater burdock</name>
    <name type="synonym">Lappa major</name>
    <dbReference type="NCBI Taxonomy" id="4217"/>
    <lineage>
        <taxon>Eukaryota</taxon>
        <taxon>Viridiplantae</taxon>
        <taxon>Streptophyta</taxon>
        <taxon>Embryophyta</taxon>
        <taxon>Tracheophyta</taxon>
        <taxon>Spermatophyta</taxon>
        <taxon>Magnoliopsida</taxon>
        <taxon>eudicotyledons</taxon>
        <taxon>Gunneridae</taxon>
        <taxon>Pentapetalae</taxon>
        <taxon>asterids</taxon>
        <taxon>campanulids</taxon>
        <taxon>Asterales</taxon>
        <taxon>Asteraceae</taxon>
        <taxon>Carduoideae</taxon>
        <taxon>Cardueae</taxon>
        <taxon>Arctiinae</taxon>
        <taxon>Arctium</taxon>
    </lineage>
</organism>
<evidence type="ECO:0000313" key="2">
    <source>
        <dbReference type="Proteomes" id="UP001055879"/>
    </source>
</evidence>
<gene>
    <name evidence="1" type="ORF">L6452_08998</name>
</gene>
<reference evidence="1 2" key="2">
    <citation type="journal article" date="2022" name="Mol. Ecol. Resour.">
        <title>The genomes of chicory, endive, great burdock and yacon provide insights into Asteraceae paleo-polyploidization history and plant inulin production.</title>
        <authorList>
            <person name="Fan W."/>
            <person name="Wang S."/>
            <person name="Wang H."/>
            <person name="Wang A."/>
            <person name="Jiang F."/>
            <person name="Liu H."/>
            <person name="Zhao H."/>
            <person name="Xu D."/>
            <person name="Zhang Y."/>
        </authorList>
    </citation>
    <scope>NUCLEOTIDE SEQUENCE [LARGE SCALE GENOMIC DNA]</scope>
    <source>
        <strain evidence="2">cv. Niubang</strain>
    </source>
</reference>
<accession>A0ACB9DIU1</accession>
<name>A0ACB9DIU1_ARCLA</name>
<comment type="caution">
    <text evidence="1">The sequence shown here is derived from an EMBL/GenBank/DDBJ whole genome shotgun (WGS) entry which is preliminary data.</text>
</comment>
<dbReference type="EMBL" id="CM042049">
    <property type="protein sequence ID" value="KAI3746564.1"/>
    <property type="molecule type" value="Genomic_DNA"/>
</dbReference>
<proteinExistence type="predicted"/>
<reference evidence="2" key="1">
    <citation type="journal article" date="2022" name="Mol. Ecol. Resour.">
        <title>The genomes of chicory, endive, great burdock and yacon provide insights into Asteraceae palaeo-polyploidization history and plant inulin production.</title>
        <authorList>
            <person name="Fan W."/>
            <person name="Wang S."/>
            <person name="Wang H."/>
            <person name="Wang A."/>
            <person name="Jiang F."/>
            <person name="Liu H."/>
            <person name="Zhao H."/>
            <person name="Xu D."/>
            <person name="Zhang Y."/>
        </authorList>
    </citation>
    <scope>NUCLEOTIDE SEQUENCE [LARGE SCALE GENOMIC DNA]</scope>
    <source>
        <strain evidence="2">cv. Niubang</strain>
    </source>
</reference>
<keyword evidence="2" id="KW-1185">Reference proteome</keyword>